<evidence type="ECO:0000313" key="2">
    <source>
        <dbReference type="Proteomes" id="UP000623842"/>
    </source>
</evidence>
<comment type="caution">
    <text evidence="1">The sequence shown here is derived from an EMBL/GenBank/DDBJ whole genome shotgun (WGS) entry which is preliminary data.</text>
</comment>
<reference evidence="1" key="1">
    <citation type="journal article" date="2014" name="Int. J. Syst. Evol. Microbiol.">
        <title>Complete genome sequence of Corynebacterium casei LMG S-19264T (=DSM 44701T), isolated from a smear-ripened cheese.</title>
        <authorList>
            <consortium name="US DOE Joint Genome Institute (JGI-PGF)"/>
            <person name="Walter F."/>
            <person name="Albersmeier A."/>
            <person name="Kalinowski J."/>
            <person name="Ruckert C."/>
        </authorList>
    </citation>
    <scope>NUCLEOTIDE SEQUENCE</scope>
    <source>
        <strain evidence="1">KCTC 42731</strain>
    </source>
</reference>
<dbReference type="Proteomes" id="UP000623842">
    <property type="component" value="Unassembled WGS sequence"/>
</dbReference>
<accession>A0A919BFL1</accession>
<dbReference type="RefSeq" id="WP_189767836.1">
    <property type="nucleotide sequence ID" value="NZ_BNCK01000002.1"/>
</dbReference>
<evidence type="ECO:0000313" key="1">
    <source>
        <dbReference type="EMBL" id="GHF84347.1"/>
    </source>
</evidence>
<evidence type="ECO:0008006" key="3">
    <source>
        <dbReference type="Google" id="ProtNLM"/>
    </source>
</evidence>
<sequence length="142" mass="14948">MIKYLSVALLLAGCATPGVDRVEENHLVQEFYANVVSVRPVELSSDVGTGVLVGAGVGIIDEADGDTEDMVAGGIAGALVGGLFTAIFEGSDQAFEYSLHSDNRGDFTLVQKEKIQENATCVKVRVANKATISVVDQSFCHV</sequence>
<name>A0A919BFL1_9GAMM</name>
<organism evidence="1 2">
    <name type="scientific">Thalassotalea marina</name>
    <dbReference type="NCBI Taxonomy" id="1673741"/>
    <lineage>
        <taxon>Bacteria</taxon>
        <taxon>Pseudomonadati</taxon>
        <taxon>Pseudomonadota</taxon>
        <taxon>Gammaproteobacteria</taxon>
        <taxon>Alteromonadales</taxon>
        <taxon>Colwelliaceae</taxon>
        <taxon>Thalassotalea</taxon>
    </lineage>
</organism>
<reference evidence="1" key="2">
    <citation type="submission" date="2020-09" db="EMBL/GenBank/DDBJ databases">
        <authorList>
            <person name="Sun Q."/>
            <person name="Kim S."/>
        </authorList>
    </citation>
    <scope>NUCLEOTIDE SEQUENCE</scope>
    <source>
        <strain evidence="1">KCTC 42731</strain>
    </source>
</reference>
<dbReference type="EMBL" id="BNCK01000002">
    <property type="protein sequence ID" value="GHF84347.1"/>
    <property type="molecule type" value="Genomic_DNA"/>
</dbReference>
<gene>
    <name evidence="1" type="ORF">GCM10017161_09690</name>
</gene>
<protein>
    <recommendedName>
        <fullName evidence="3">Glycine zipper 2TM domain-containing protein</fullName>
    </recommendedName>
</protein>
<dbReference type="AlphaFoldDB" id="A0A919BFL1"/>
<proteinExistence type="predicted"/>
<keyword evidence="2" id="KW-1185">Reference proteome</keyword>